<feature type="region of interest" description="Disordered" evidence="1">
    <location>
        <begin position="593"/>
        <end position="656"/>
    </location>
</feature>
<name>A0ABS5BRL4_9BACT</name>
<evidence type="ECO:0000313" key="2">
    <source>
        <dbReference type="EMBL" id="MBP3956310.1"/>
    </source>
</evidence>
<dbReference type="RefSeq" id="WP_210654329.1">
    <property type="nucleotide sequence ID" value="NZ_JAGKQQ010000001.1"/>
</dbReference>
<dbReference type="Proteomes" id="UP000676565">
    <property type="component" value="Unassembled WGS sequence"/>
</dbReference>
<keyword evidence="3" id="KW-1185">Reference proteome</keyword>
<accession>A0ABS5BRL4</accession>
<sequence>MPATHTRLRTPGPTHEPQGLAPLRRELTAQNRRLRETLLNLDNLISPADWLDAGDGFPGFGTWRWNRPATRAQDRTHAPLSYLNEEEWRQHVALARDLVTRNHLALGFRDHVANFVGPVTVAFVLKGQAPGASASGPIDADGDGEPDLDPIVKEATQAWDEWRELAQWGEGEHDREAECRTRLIVEGECTLRFFVGNADSNGLPHVRHVEPELIRTPPGHDTTGSWGWGIKCADDDDECEDALWLCRPDNPNDGREVAASEYVRAKANVDRTVKRGLSDFFAVAEHLRKVLGLLDNMGHVARLQSAIAWWEQYPTATEAQVRAMIQSGTDYSRPKLAPGSPARTTDVQNYEPGSVIRTEAGRQVQPGPVATGVAGYAQVEALLLRAVGFRWGCPSYFSGDADATFASVLVTGSPFVRITEARQEKVKGFARAVARRVLEFCERTGRLPRGTTQRVRPIATARPVVIADEEKQARTFLALYQQNCADPIDFMRKRGDDPKVVAANIAAWHKKFPPPGTGADALPLEDDLAPAPPGSAGGDGTSPNDGELLGEARFFRGSKNKKGKGHKGKNEGDVWHGPSGRWFTLKNGHVVPTKAPGAKPTTGPNLAHAVAPGGARKTSGGKSTKGTPAGAAPPGGGKPGPSKAPKGASTWPDSQRHKAAMKLLQPSTPRPGGKVKEWMLNHLNTLHTDDLRLLIHHFAAGGQGRAIHSWATSANEVFQHRLAGGKLYGGNNPGWDIETSKALINCKLITGRESQNQDNFRGSDVPIIMNARAAQGKEHLPYARMALVAIPGDPYKNNGLYILPGFKQKAYSAQKSGGGPPYLVLSENHLNKQLDKPNGTQGVRKAINATFRKNVDPAAVLRDMNDADSNNAGGLVDSLSLNLARARKIGRKHLNKTIRTIRSRTNPNDLKELVRDAIKDPIIHSIISKLFP</sequence>
<reference evidence="2 3" key="1">
    <citation type="submission" date="2021-04" db="EMBL/GenBank/DDBJ databases">
        <authorList>
            <person name="Ivanova A."/>
        </authorList>
    </citation>
    <scope>NUCLEOTIDE SEQUENCE [LARGE SCALE GENOMIC DNA]</scope>
    <source>
        <strain evidence="2 3">G18</strain>
    </source>
</reference>
<dbReference type="InterPro" id="IPR006429">
    <property type="entry name" value="Phage_lambda_portal"/>
</dbReference>
<protein>
    <submittedName>
        <fullName evidence="2">Uncharacterized protein</fullName>
    </submittedName>
</protein>
<gene>
    <name evidence="2" type="ORF">J8F10_13550</name>
</gene>
<evidence type="ECO:0000313" key="3">
    <source>
        <dbReference type="Proteomes" id="UP000676565"/>
    </source>
</evidence>
<comment type="caution">
    <text evidence="2">The sequence shown here is derived from an EMBL/GenBank/DDBJ whole genome shotgun (WGS) entry which is preliminary data.</text>
</comment>
<feature type="compositionally biased region" description="Low complexity" evidence="1">
    <location>
        <begin position="640"/>
        <end position="649"/>
    </location>
</feature>
<dbReference type="Pfam" id="PF05136">
    <property type="entry name" value="Phage_portal_2"/>
    <property type="match status" value="1"/>
</dbReference>
<organism evidence="2 3">
    <name type="scientific">Gemmata palustris</name>
    <dbReference type="NCBI Taxonomy" id="2822762"/>
    <lineage>
        <taxon>Bacteria</taxon>
        <taxon>Pseudomonadati</taxon>
        <taxon>Planctomycetota</taxon>
        <taxon>Planctomycetia</taxon>
        <taxon>Gemmatales</taxon>
        <taxon>Gemmataceae</taxon>
        <taxon>Gemmata</taxon>
    </lineage>
</organism>
<proteinExistence type="predicted"/>
<dbReference type="EMBL" id="JAGKQQ010000001">
    <property type="protein sequence ID" value="MBP3956310.1"/>
    <property type="molecule type" value="Genomic_DNA"/>
</dbReference>
<feature type="compositionally biased region" description="Basic residues" evidence="1">
    <location>
        <begin position="556"/>
        <end position="567"/>
    </location>
</feature>
<evidence type="ECO:0000256" key="1">
    <source>
        <dbReference type="SAM" id="MobiDB-lite"/>
    </source>
</evidence>
<feature type="region of interest" description="Disordered" evidence="1">
    <location>
        <begin position="512"/>
        <end position="581"/>
    </location>
</feature>